<dbReference type="HOGENOM" id="CLU_2731876_0_0_6"/>
<evidence type="ECO:0000313" key="1">
    <source>
        <dbReference type="EMBL" id="EAT11233.1"/>
    </source>
</evidence>
<protein>
    <submittedName>
        <fullName evidence="1">Uncharacterized protein</fullName>
    </submittedName>
</protein>
<dbReference type="EMBL" id="AAQH01000021">
    <property type="protein sequence ID" value="EAT11233.1"/>
    <property type="molecule type" value="Genomic_DNA"/>
</dbReference>
<evidence type="ECO:0000313" key="2">
    <source>
        <dbReference type="Proteomes" id="UP000004263"/>
    </source>
</evidence>
<keyword evidence="2" id="KW-1185">Reference proteome</keyword>
<organism evidence="1 2">
    <name type="scientific">Bermanella marisrubri</name>
    <dbReference type="NCBI Taxonomy" id="207949"/>
    <lineage>
        <taxon>Bacteria</taxon>
        <taxon>Pseudomonadati</taxon>
        <taxon>Pseudomonadota</taxon>
        <taxon>Gammaproteobacteria</taxon>
        <taxon>Oceanospirillales</taxon>
        <taxon>Oceanospirillaceae</taxon>
        <taxon>Bermanella</taxon>
    </lineage>
</organism>
<proteinExistence type="predicted"/>
<reference evidence="1 2" key="1">
    <citation type="submission" date="2006-03" db="EMBL/GenBank/DDBJ databases">
        <authorList>
            <person name="Pinhassi J."/>
            <person name="Pedros-Alio C."/>
            <person name="Ferriera S."/>
            <person name="Johnson J."/>
            <person name="Kravitz S."/>
            <person name="Halpern A."/>
            <person name="Remington K."/>
            <person name="Beeson K."/>
            <person name="Tran B."/>
            <person name="Rogers Y.-H."/>
            <person name="Friedman R."/>
            <person name="Venter J.C."/>
        </authorList>
    </citation>
    <scope>NUCLEOTIDE SEQUENCE [LARGE SCALE GENOMIC DNA]</scope>
    <source>
        <strain evidence="1 2">RED65</strain>
    </source>
</reference>
<sequence>MVRYESDGLIKTTSDSLLPAYLTKQMPFDALLSFKLTRKYVEVRFNIGRGDNHRKPQNLNVFLLVLHSNLQ</sequence>
<dbReference type="Proteomes" id="UP000004263">
    <property type="component" value="Unassembled WGS sequence"/>
</dbReference>
<name>Q1MYZ5_9GAMM</name>
<accession>Q1MYZ5</accession>
<gene>
    <name evidence="1" type="ORF">RED65_07389</name>
</gene>
<comment type="caution">
    <text evidence="1">The sequence shown here is derived from an EMBL/GenBank/DDBJ whole genome shotgun (WGS) entry which is preliminary data.</text>
</comment>
<dbReference type="AlphaFoldDB" id="Q1MYZ5"/>